<dbReference type="Proteomes" id="UP000823877">
    <property type="component" value="Unassembled WGS sequence"/>
</dbReference>
<evidence type="ECO:0000259" key="5">
    <source>
        <dbReference type="Pfam" id="PF17676"/>
    </source>
</evidence>
<evidence type="ECO:0000256" key="3">
    <source>
        <dbReference type="PIRSR" id="PIRSR028757-1"/>
    </source>
</evidence>
<evidence type="ECO:0000256" key="1">
    <source>
        <dbReference type="ARBA" id="ARBA00010233"/>
    </source>
</evidence>
<feature type="active site" description="Charge relay system" evidence="3">
    <location>
        <position position="243"/>
    </location>
</feature>
<reference evidence="6" key="1">
    <citation type="journal article" date="2021" name="PeerJ">
        <title>Extensive microbial diversity within the chicken gut microbiome revealed by metagenomics and culture.</title>
        <authorList>
            <person name="Gilroy R."/>
            <person name="Ravi A."/>
            <person name="Getino M."/>
            <person name="Pursley I."/>
            <person name="Horton D.L."/>
            <person name="Alikhan N.F."/>
            <person name="Baker D."/>
            <person name="Gharbi K."/>
            <person name="Hall N."/>
            <person name="Watson M."/>
            <person name="Adriaenssens E.M."/>
            <person name="Foster-Nyarko E."/>
            <person name="Jarju S."/>
            <person name="Secka A."/>
            <person name="Antonio M."/>
            <person name="Oren A."/>
            <person name="Chaudhuri R.R."/>
            <person name="La Ragione R."/>
            <person name="Hildebrand F."/>
            <person name="Pallen M.J."/>
        </authorList>
    </citation>
    <scope>NUCLEOTIDE SEQUENCE</scope>
    <source>
        <strain evidence="6">CHK188-16595</strain>
    </source>
</reference>
<dbReference type="Gene3D" id="3.40.50.10740">
    <property type="entry name" value="Class I glutamine amidotransferase-like"/>
    <property type="match status" value="1"/>
</dbReference>
<reference evidence="6" key="2">
    <citation type="submission" date="2021-04" db="EMBL/GenBank/DDBJ databases">
        <authorList>
            <person name="Gilroy R."/>
        </authorList>
    </citation>
    <scope>NUCLEOTIDE SEQUENCE</scope>
    <source>
        <strain evidence="6">CHK188-16595</strain>
    </source>
</reference>
<evidence type="ECO:0000313" key="7">
    <source>
        <dbReference type="Proteomes" id="UP000823877"/>
    </source>
</evidence>
<name>A0A9D2MJA5_9FIRM</name>
<dbReference type="PIRSF" id="PIRSF028757">
    <property type="entry name" value="LD-carboxypeptidase"/>
    <property type="match status" value="1"/>
</dbReference>
<dbReference type="EMBL" id="DWXN01000010">
    <property type="protein sequence ID" value="HJB75140.1"/>
    <property type="molecule type" value="Genomic_DNA"/>
</dbReference>
<dbReference type="Pfam" id="PF02016">
    <property type="entry name" value="Peptidase_S66"/>
    <property type="match status" value="1"/>
</dbReference>
<dbReference type="InterPro" id="IPR027461">
    <property type="entry name" value="Carboxypeptidase_A_C_sf"/>
</dbReference>
<dbReference type="PANTHER" id="PTHR30237">
    <property type="entry name" value="MURAMOYLTETRAPEPTIDE CARBOXYPEPTIDASE"/>
    <property type="match status" value="1"/>
</dbReference>
<dbReference type="Pfam" id="PF17676">
    <property type="entry name" value="Peptidase_S66C"/>
    <property type="match status" value="1"/>
</dbReference>
<dbReference type="GO" id="GO:0016787">
    <property type="term" value="F:hydrolase activity"/>
    <property type="evidence" value="ECO:0007669"/>
    <property type="project" value="UniProtKB-KW"/>
</dbReference>
<dbReference type="SUPFAM" id="SSF141986">
    <property type="entry name" value="LD-carboxypeptidase A C-terminal domain-like"/>
    <property type="match status" value="1"/>
</dbReference>
<feature type="domain" description="LD-carboxypeptidase C-terminal" evidence="5">
    <location>
        <begin position="209"/>
        <end position="329"/>
    </location>
</feature>
<dbReference type="AlphaFoldDB" id="A0A9D2MJA5"/>
<evidence type="ECO:0000256" key="2">
    <source>
        <dbReference type="ARBA" id="ARBA00022801"/>
    </source>
</evidence>
<comment type="caution">
    <text evidence="6">The sequence shown here is derived from an EMBL/GenBank/DDBJ whole genome shotgun (WGS) entry which is preliminary data.</text>
</comment>
<keyword evidence="2" id="KW-0378">Hydrolase</keyword>
<dbReference type="InterPro" id="IPR029062">
    <property type="entry name" value="Class_I_gatase-like"/>
</dbReference>
<gene>
    <name evidence="6" type="ORF">IAA37_05640</name>
</gene>
<evidence type="ECO:0000313" key="6">
    <source>
        <dbReference type="EMBL" id="HJB75140.1"/>
    </source>
</evidence>
<dbReference type="SUPFAM" id="SSF52317">
    <property type="entry name" value="Class I glutamine amidotransferase-like"/>
    <property type="match status" value="1"/>
</dbReference>
<dbReference type="Gene3D" id="3.50.30.60">
    <property type="entry name" value="LD-carboxypeptidase A C-terminal domain-like"/>
    <property type="match status" value="1"/>
</dbReference>
<feature type="active site" description="Charge relay system" evidence="3">
    <location>
        <position position="314"/>
    </location>
</feature>
<proteinExistence type="inferred from homology"/>
<comment type="similarity">
    <text evidence="1">Belongs to the peptidase S66 family.</text>
</comment>
<dbReference type="CDD" id="cd07062">
    <property type="entry name" value="Peptidase_S66_mccF_like"/>
    <property type="match status" value="1"/>
</dbReference>
<dbReference type="InterPro" id="IPR027478">
    <property type="entry name" value="LdcA_N"/>
</dbReference>
<organism evidence="6 7">
    <name type="scientific">Candidatus Eubacterium faecale</name>
    <dbReference type="NCBI Taxonomy" id="2838568"/>
    <lineage>
        <taxon>Bacteria</taxon>
        <taxon>Bacillati</taxon>
        <taxon>Bacillota</taxon>
        <taxon>Clostridia</taxon>
        <taxon>Eubacteriales</taxon>
        <taxon>Eubacteriaceae</taxon>
        <taxon>Eubacterium</taxon>
    </lineage>
</organism>
<protein>
    <submittedName>
        <fullName evidence="6">LD-carboxypeptidase</fullName>
    </submittedName>
</protein>
<feature type="domain" description="LD-carboxypeptidase N-terminal" evidence="4">
    <location>
        <begin position="13"/>
        <end position="134"/>
    </location>
</feature>
<feature type="active site" description="Nucleophile" evidence="3">
    <location>
        <position position="115"/>
    </location>
</feature>
<dbReference type="PANTHER" id="PTHR30237:SF4">
    <property type="entry name" value="LD-CARBOXYPEPTIDASE C-TERMINAL DOMAIN-CONTAINING PROTEIN"/>
    <property type="match status" value="1"/>
</dbReference>
<dbReference type="InterPro" id="IPR003507">
    <property type="entry name" value="S66_fam"/>
</dbReference>
<sequence length="344" mass="38961">MIKPKRLKRGDKIAVVSLSWGGLDDPNLIHKYSIAKERLEHDFGLEVVCMPHALKGSAFVAEHPQLRAQDLMHAFEDPSVSAIISAIGGDDTIRTLPYIDLDIIRDHPKIFMGYSDTTINHFMMHKAGLVSFYGPCVLCEFGEYVKMFDYTKKAVEDLLFGTWEEYELRPSPEWSDDYILWDESNINTPHSLKKDRHGYEILNGKGTVKGHLLGGCIDVFMMANGTSIWPALNEWKDAILFFETSEEKPSPGFVLWALRNLAAQGILHVISGILVGKPQSETFYEEYKAVIRQVIAQEEHLTDLPVFYNVNFGHAKPIGILPYGIETELNCDQKTIRFLESPTL</sequence>
<evidence type="ECO:0000259" key="4">
    <source>
        <dbReference type="Pfam" id="PF02016"/>
    </source>
</evidence>
<accession>A0A9D2MJA5</accession>
<dbReference type="InterPro" id="IPR040921">
    <property type="entry name" value="Peptidase_S66C"/>
</dbReference>
<dbReference type="InterPro" id="IPR040449">
    <property type="entry name" value="Peptidase_S66_N"/>
</dbReference>